<gene>
    <name evidence="3" type="ORF">Trco_007227</name>
</gene>
<comment type="caution">
    <text evidence="3">The sequence shown here is derived from an EMBL/GenBank/DDBJ whole genome shotgun (WGS) entry which is preliminary data.</text>
</comment>
<accession>A0A9P8QFN4</accession>
<feature type="compositionally biased region" description="Polar residues" evidence="1">
    <location>
        <begin position="272"/>
        <end position="281"/>
    </location>
</feature>
<dbReference type="OrthoDB" id="1708389at2759"/>
<evidence type="ECO:0000256" key="2">
    <source>
        <dbReference type="SAM" id="Phobius"/>
    </source>
</evidence>
<proteinExistence type="predicted"/>
<protein>
    <submittedName>
        <fullName evidence="3">Uncharacterized protein</fullName>
    </submittedName>
</protein>
<feature type="region of interest" description="Disordered" evidence="1">
    <location>
        <begin position="258"/>
        <end position="301"/>
    </location>
</feature>
<feature type="compositionally biased region" description="Polar residues" evidence="1">
    <location>
        <begin position="33"/>
        <end position="42"/>
    </location>
</feature>
<dbReference type="PANTHER" id="PTHR38694:SF1">
    <property type="entry name" value="PEROXIN DOMAIN-CONTAINING PROTEIN"/>
    <property type="match status" value="1"/>
</dbReference>
<keyword evidence="2" id="KW-0812">Transmembrane</keyword>
<dbReference type="EMBL" id="JAIWOZ010000006">
    <property type="protein sequence ID" value="KAH6603781.1"/>
    <property type="molecule type" value="Genomic_DNA"/>
</dbReference>
<reference evidence="3" key="1">
    <citation type="submission" date="2021-08" db="EMBL/GenBank/DDBJ databases">
        <title>Chromosome-Level Trichoderma cornu-damae using Hi-C Data.</title>
        <authorList>
            <person name="Kim C.S."/>
        </authorList>
    </citation>
    <scope>NUCLEOTIDE SEQUENCE</scope>
    <source>
        <strain evidence="3">KA19-0412C</strain>
    </source>
</reference>
<sequence>MPSLDIMQQSQSHVQRPDVGSKSKAKLAKAAPDQSSDSSTFGLGSEPDIIEIYDEEEPTASHALAEESIQVDVVNKGASQVGYDEIEAKNIGRRRKSNMYPTACVADLDMDIAEDDALSPDKLRAQLERLYAAIVVTVVALWKHVVRLRSWRDIKRTVLFSVVWSVAWLFDMLIPISIAFLMESITYPPARILCFPPAPPSVVDPKTKTGGVQKWPSGVIASDSSITGAPEELKGEGVEQEAQNFVNSIALVAISTSAGKHPQVDPHDDNTAPDQTNMTEDISNDKGATYGKEANKEHDRTKKPVSNDYLYLRLGPFMHMISAVLADTWERFGNALIPTPPLPAEQPRDTLSACLTVPMPPPPSSDERPTPNIDFEAAGQVDYNIP</sequence>
<dbReference type="Proteomes" id="UP000827724">
    <property type="component" value="Unassembled WGS sequence"/>
</dbReference>
<dbReference type="PANTHER" id="PTHR38694">
    <property type="entry name" value="CONSERVED EXPRESSED PROTEIN"/>
    <property type="match status" value="1"/>
</dbReference>
<dbReference type="Pfam" id="PF11696">
    <property type="entry name" value="DUF3292"/>
    <property type="match status" value="1"/>
</dbReference>
<feature type="transmembrane region" description="Helical" evidence="2">
    <location>
        <begin position="158"/>
        <end position="182"/>
    </location>
</feature>
<keyword evidence="2" id="KW-1133">Transmembrane helix</keyword>
<evidence type="ECO:0000313" key="3">
    <source>
        <dbReference type="EMBL" id="KAH6603781.1"/>
    </source>
</evidence>
<evidence type="ECO:0000313" key="4">
    <source>
        <dbReference type="Proteomes" id="UP000827724"/>
    </source>
</evidence>
<feature type="transmembrane region" description="Helical" evidence="2">
    <location>
        <begin position="130"/>
        <end position="146"/>
    </location>
</feature>
<dbReference type="AlphaFoldDB" id="A0A9P8QFN4"/>
<keyword evidence="4" id="KW-1185">Reference proteome</keyword>
<feature type="compositionally biased region" description="Polar residues" evidence="1">
    <location>
        <begin position="1"/>
        <end position="14"/>
    </location>
</feature>
<dbReference type="InterPro" id="IPR021709">
    <property type="entry name" value="DUF3292"/>
</dbReference>
<evidence type="ECO:0000256" key="1">
    <source>
        <dbReference type="SAM" id="MobiDB-lite"/>
    </source>
</evidence>
<feature type="region of interest" description="Disordered" evidence="1">
    <location>
        <begin position="1"/>
        <end position="44"/>
    </location>
</feature>
<keyword evidence="2" id="KW-0472">Membrane</keyword>
<organism evidence="3 4">
    <name type="scientific">Trichoderma cornu-damae</name>
    <dbReference type="NCBI Taxonomy" id="654480"/>
    <lineage>
        <taxon>Eukaryota</taxon>
        <taxon>Fungi</taxon>
        <taxon>Dikarya</taxon>
        <taxon>Ascomycota</taxon>
        <taxon>Pezizomycotina</taxon>
        <taxon>Sordariomycetes</taxon>
        <taxon>Hypocreomycetidae</taxon>
        <taxon>Hypocreales</taxon>
        <taxon>Hypocreaceae</taxon>
        <taxon>Trichoderma</taxon>
    </lineage>
</organism>
<name>A0A9P8QFN4_9HYPO</name>